<protein>
    <recommendedName>
        <fullName evidence="3">Restriction endonuclease</fullName>
    </recommendedName>
</protein>
<dbReference type="EMBL" id="LCHU01000006">
    <property type="protein sequence ID" value="KKT41597.1"/>
    <property type="molecule type" value="Genomic_DNA"/>
</dbReference>
<dbReference type="PATRIC" id="fig|1618647.3.peg.341"/>
<evidence type="ECO:0000313" key="2">
    <source>
        <dbReference type="Proteomes" id="UP000034736"/>
    </source>
</evidence>
<evidence type="ECO:0008006" key="3">
    <source>
        <dbReference type="Google" id="ProtNLM"/>
    </source>
</evidence>
<evidence type="ECO:0000313" key="1">
    <source>
        <dbReference type="EMBL" id="KKT41597.1"/>
    </source>
</evidence>
<dbReference type="AlphaFoldDB" id="A0A0G1JC83"/>
<reference evidence="1 2" key="1">
    <citation type="journal article" date="2015" name="Nature">
        <title>rRNA introns, odd ribosomes, and small enigmatic genomes across a large radiation of phyla.</title>
        <authorList>
            <person name="Brown C.T."/>
            <person name="Hug L.A."/>
            <person name="Thomas B.C."/>
            <person name="Sharon I."/>
            <person name="Castelle C.J."/>
            <person name="Singh A."/>
            <person name="Wilkins M.J."/>
            <person name="Williams K.H."/>
            <person name="Banfield J.F."/>
        </authorList>
    </citation>
    <scope>NUCLEOTIDE SEQUENCE [LARGE SCALE GENOMIC DNA]</scope>
</reference>
<organism evidence="1 2">
    <name type="scientific">Candidatus Giovannonibacteria bacterium GW2011_GWA2_44_13b</name>
    <dbReference type="NCBI Taxonomy" id="1618647"/>
    <lineage>
        <taxon>Bacteria</taxon>
        <taxon>Candidatus Giovannoniibacteriota</taxon>
    </lineage>
</organism>
<dbReference type="STRING" id="1618647.UW30_C0006G0024"/>
<proteinExistence type="predicted"/>
<dbReference type="Pfam" id="PF06300">
    <property type="entry name" value="Tsp45I"/>
    <property type="match status" value="1"/>
</dbReference>
<dbReference type="InterPro" id="IPR010443">
    <property type="entry name" value="Restrct_endonuc_II_Tsp45I"/>
</dbReference>
<gene>
    <name evidence="1" type="ORF">UW30_C0006G0024</name>
</gene>
<name>A0A0G1JC83_9BACT</name>
<accession>A0A0G1JC83</accession>
<dbReference type="Proteomes" id="UP000034736">
    <property type="component" value="Unassembled WGS sequence"/>
</dbReference>
<comment type="caution">
    <text evidence="1">The sequence shown here is derived from an EMBL/GenBank/DDBJ whole genome shotgun (WGS) entry which is preliminary data.</text>
</comment>
<sequence>MNPWLKLSIEFANQRNYLDELFQVYPTIPEGIRAIDPALMKRAKEAFDKKDNLELINALLEFDLFPIKDSYAAYLKRDPSSIERNPATIGRLCGRLYEMGLDKILERSSEPKETNRQMGQRFREWLNKKALGVRPVKIDEFLKTEENAVLDGGDAELMGFARTHLGYKHNKGLDLVARFNKKYVIGEAKFLTDFGGHQNAQFNDAITTLKAKDKAINIAILDGVLYIKGGNGMHRAIATALKKHNIMSGLVLREFLYQI</sequence>